<dbReference type="InterPro" id="IPR032710">
    <property type="entry name" value="NTF2-like_dom_sf"/>
</dbReference>
<dbReference type="EMBL" id="MSTI01000005">
    <property type="protein sequence ID" value="OLV20272.1"/>
    <property type="molecule type" value="Genomic_DNA"/>
</dbReference>
<dbReference type="GO" id="GO:0016853">
    <property type="term" value="F:isomerase activity"/>
    <property type="evidence" value="ECO:0007669"/>
    <property type="project" value="UniProtKB-KW"/>
</dbReference>
<evidence type="ECO:0000259" key="1">
    <source>
        <dbReference type="Pfam" id="PF12680"/>
    </source>
</evidence>
<feature type="domain" description="SnoaL-like" evidence="1">
    <location>
        <begin position="7"/>
        <end position="107"/>
    </location>
</feature>
<name>A0A1U7P527_9DEIO</name>
<protein>
    <submittedName>
        <fullName evidence="2">Isomerase</fullName>
    </submittedName>
</protein>
<evidence type="ECO:0000313" key="2">
    <source>
        <dbReference type="EMBL" id="OLV20272.1"/>
    </source>
</evidence>
<dbReference type="SUPFAM" id="SSF54427">
    <property type="entry name" value="NTF2-like"/>
    <property type="match status" value="1"/>
</dbReference>
<keyword evidence="3" id="KW-1185">Reference proteome</keyword>
<organism evidence="2 3">
    <name type="scientific">Deinococcus marmoris</name>
    <dbReference type="NCBI Taxonomy" id="249408"/>
    <lineage>
        <taxon>Bacteria</taxon>
        <taxon>Thermotogati</taxon>
        <taxon>Deinococcota</taxon>
        <taxon>Deinococci</taxon>
        <taxon>Deinococcales</taxon>
        <taxon>Deinococcaceae</taxon>
        <taxon>Deinococcus</taxon>
    </lineage>
</organism>
<keyword evidence="2" id="KW-0413">Isomerase</keyword>
<dbReference type="Gene3D" id="3.10.450.50">
    <property type="match status" value="1"/>
</dbReference>
<dbReference type="OrthoDB" id="9808719at2"/>
<dbReference type="Proteomes" id="UP000186607">
    <property type="component" value="Unassembled WGS sequence"/>
</dbReference>
<gene>
    <name evidence="2" type="ORF">BOO71_0000280</name>
</gene>
<evidence type="ECO:0000313" key="3">
    <source>
        <dbReference type="Proteomes" id="UP000186607"/>
    </source>
</evidence>
<sequence length="121" mass="13082">MDHHELVQQYIAVWNETDAECHLALVKAVLTGDATYADPRMTAQGQQGISDMIGVVQTHLPGLRFSLAERPVEAHHGYLRFSWLMGPVGGASVSGGTDIIELRGGLLGRVIGFVDFPTPVD</sequence>
<comment type="caution">
    <text evidence="2">The sequence shown here is derived from an EMBL/GenBank/DDBJ whole genome shotgun (WGS) entry which is preliminary data.</text>
</comment>
<reference evidence="2 3" key="1">
    <citation type="submission" date="2017-01" db="EMBL/GenBank/DDBJ databases">
        <title>Genome Analysis of Deinococcus marmoris KOPRI26562.</title>
        <authorList>
            <person name="Kim J.H."/>
            <person name="Oh H.-M."/>
        </authorList>
    </citation>
    <scope>NUCLEOTIDE SEQUENCE [LARGE SCALE GENOMIC DNA]</scope>
    <source>
        <strain evidence="2 3">KOPRI26562</strain>
    </source>
</reference>
<dbReference type="RefSeq" id="WP_075830042.1">
    <property type="nucleotide sequence ID" value="NZ_MSTI01000005.1"/>
</dbReference>
<dbReference type="AlphaFoldDB" id="A0A1U7P527"/>
<proteinExistence type="predicted"/>
<accession>A0A1U7P527</accession>
<dbReference type="STRING" id="249408.BOO71_0000280"/>
<dbReference type="Pfam" id="PF12680">
    <property type="entry name" value="SnoaL_2"/>
    <property type="match status" value="1"/>
</dbReference>
<dbReference type="InterPro" id="IPR037401">
    <property type="entry name" value="SnoaL-like"/>
</dbReference>